<gene>
    <name evidence="5" type="ordered locus">SpiBuddy_0365</name>
</gene>
<comment type="similarity">
    <text evidence="1">Belongs to the HpcH/HpaI aldolase family.</text>
</comment>
<dbReference type="EMBL" id="CP002541">
    <property type="protein sequence ID" value="ADY12201.1"/>
    <property type="molecule type" value="Genomic_DNA"/>
</dbReference>
<dbReference type="AlphaFoldDB" id="F0RXS4"/>
<dbReference type="SUPFAM" id="SSF51621">
    <property type="entry name" value="Phosphoenolpyruvate/pyruvate domain"/>
    <property type="match status" value="1"/>
</dbReference>
<dbReference type="Pfam" id="PF03328">
    <property type="entry name" value="HpcH_HpaI"/>
    <property type="match status" value="1"/>
</dbReference>
<keyword evidence="2" id="KW-0479">Metal-binding</keyword>
<protein>
    <submittedName>
        <fullName evidence="5">HpcH/HpaI aldolase</fullName>
    </submittedName>
</protein>
<dbReference type="InterPro" id="IPR015813">
    <property type="entry name" value="Pyrv/PenolPyrv_kinase-like_dom"/>
</dbReference>
<dbReference type="HOGENOM" id="CLU_087856_0_0_12"/>
<dbReference type="KEGG" id="sbu:SpiBuddy_0365"/>
<reference evidence="6" key="1">
    <citation type="submission" date="2011-02" db="EMBL/GenBank/DDBJ databases">
        <title>Complete sequence of Spirochaeta sp. Buddy.</title>
        <authorList>
            <person name="Lucas S."/>
            <person name="Copeland A."/>
            <person name="Lapidus A."/>
            <person name="Cheng J.-F."/>
            <person name="Goodwin L."/>
            <person name="Pitluck S."/>
            <person name="Zeytun A."/>
            <person name="Detter J.C."/>
            <person name="Han C."/>
            <person name="Tapia R."/>
            <person name="Land M."/>
            <person name="Hauser L."/>
            <person name="Kyrpides N."/>
            <person name="Ivanova N."/>
            <person name="Mikhailova N."/>
            <person name="Pagani I."/>
            <person name="Ritalahti K.M."/>
            <person name="Loeffler F.E."/>
            <person name="Woyke T."/>
        </authorList>
    </citation>
    <scope>NUCLEOTIDE SEQUENCE [LARGE SCALE GENOMIC DNA]</scope>
    <source>
        <strain evidence="6">ATCC BAA-1886 / DSM 22777 / Buddy</strain>
    </source>
</reference>
<name>F0RXS4_SPHGB</name>
<dbReference type="GO" id="GO:0016832">
    <property type="term" value="F:aldehyde-lyase activity"/>
    <property type="evidence" value="ECO:0007669"/>
    <property type="project" value="TreeGrafter"/>
</dbReference>
<evidence type="ECO:0000313" key="6">
    <source>
        <dbReference type="Proteomes" id="UP000008466"/>
    </source>
</evidence>
<dbReference type="Gene3D" id="3.20.20.60">
    <property type="entry name" value="Phosphoenolpyruvate-binding domains"/>
    <property type="match status" value="2"/>
</dbReference>
<dbReference type="GO" id="GO:0005737">
    <property type="term" value="C:cytoplasm"/>
    <property type="evidence" value="ECO:0007669"/>
    <property type="project" value="TreeGrafter"/>
</dbReference>
<dbReference type="PANTHER" id="PTHR30502:SF0">
    <property type="entry name" value="PHOSPHOENOLPYRUVATE CARBOXYLASE FAMILY PROTEIN"/>
    <property type="match status" value="1"/>
</dbReference>
<dbReference type="GO" id="GO:0046872">
    <property type="term" value="F:metal ion binding"/>
    <property type="evidence" value="ECO:0007669"/>
    <property type="project" value="UniProtKB-KW"/>
</dbReference>
<evidence type="ECO:0000313" key="5">
    <source>
        <dbReference type="EMBL" id="ADY12201.1"/>
    </source>
</evidence>
<sequence length="279" mass="31581">MSLRLMYITNNPKIALIAEQNGVDRIWIDLETLGKEERQKGINSVKSNHSISDISSISKILTSSELLVRVNPWNEDSVLQINQVIDAGAELIMLPMWRSPEEVKSFIEVVSNRTKTILLLETKEAIDCLDEVLNLSGIDEIHIGLNDLHIALGKTFMFELLADGTVESLCRKIRKARIPYGFGGIAKIGDGLLPAEKIILEHYRLGSTRAILSRTFCDNAHIQDIEEIRKVFELNMKKLRTFEEYAAIQNEEALLKNKEEVLIGVKAVVEMMRKVCIHE</sequence>
<evidence type="ECO:0000259" key="4">
    <source>
        <dbReference type="Pfam" id="PF03328"/>
    </source>
</evidence>
<keyword evidence="3" id="KW-0456">Lyase</keyword>
<dbReference type="eggNOG" id="COG2301">
    <property type="taxonomic scope" value="Bacteria"/>
</dbReference>
<feature type="domain" description="HpcH/HpaI aldolase/citrate lyase" evidence="4">
    <location>
        <begin position="9"/>
        <end position="155"/>
    </location>
</feature>
<dbReference type="RefSeq" id="WP_013606054.1">
    <property type="nucleotide sequence ID" value="NC_015152.1"/>
</dbReference>
<evidence type="ECO:0000256" key="3">
    <source>
        <dbReference type="ARBA" id="ARBA00023239"/>
    </source>
</evidence>
<keyword evidence="6" id="KW-1185">Reference proteome</keyword>
<dbReference type="PANTHER" id="PTHR30502">
    <property type="entry name" value="2-KETO-3-DEOXY-L-RHAMNONATE ALDOLASE"/>
    <property type="match status" value="1"/>
</dbReference>
<organism evidence="5 6">
    <name type="scientific">Sphaerochaeta globosa (strain ATCC BAA-1886 / DSM 22777 / Buddy)</name>
    <name type="common">Spirochaeta sp. (strain Buddy)</name>
    <dbReference type="NCBI Taxonomy" id="158189"/>
    <lineage>
        <taxon>Bacteria</taxon>
        <taxon>Pseudomonadati</taxon>
        <taxon>Spirochaetota</taxon>
        <taxon>Spirochaetia</taxon>
        <taxon>Spirochaetales</taxon>
        <taxon>Sphaerochaetaceae</taxon>
        <taxon>Sphaerochaeta</taxon>
    </lineage>
</organism>
<evidence type="ECO:0000256" key="2">
    <source>
        <dbReference type="ARBA" id="ARBA00022723"/>
    </source>
</evidence>
<dbReference type="STRING" id="158189.SpiBuddy_0365"/>
<evidence type="ECO:0000256" key="1">
    <source>
        <dbReference type="ARBA" id="ARBA00005568"/>
    </source>
</evidence>
<dbReference type="InterPro" id="IPR050251">
    <property type="entry name" value="HpcH-HpaI_aldolase"/>
</dbReference>
<dbReference type="InterPro" id="IPR040442">
    <property type="entry name" value="Pyrv_kinase-like_dom_sf"/>
</dbReference>
<proteinExistence type="inferred from homology"/>
<accession>F0RXS4</accession>
<dbReference type="Proteomes" id="UP000008466">
    <property type="component" value="Chromosome"/>
</dbReference>
<dbReference type="InterPro" id="IPR005000">
    <property type="entry name" value="Aldolase/citrate-lyase_domain"/>
</dbReference>
<dbReference type="OrthoDB" id="278846at2"/>